<accession>A0A8K0DC99</accession>
<comment type="subcellular location">
    <subcellularLocation>
        <location evidence="1">Membrane</location>
        <topology evidence="1">Multi-pass membrane protein</topology>
    </subcellularLocation>
</comment>
<evidence type="ECO:0000256" key="1">
    <source>
        <dbReference type="ARBA" id="ARBA00004141"/>
    </source>
</evidence>
<name>A0A8K0DC99_IGNLU</name>
<feature type="domain" description="GAIN-B" evidence="9">
    <location>
        <begin position="742"/>
        <end position="897"/>
    </location>
</feature>
<evidence type="ECO:0000256" key="5">
    <source>
        <dbReference type="ARBA" id="ARBA00023157"/>
    </source>
</evidence>
<evidence type="ECO:0000256" key="8">
    <source>
        <dbReference type="SAM" id="SignalP"/>
    </source>
</evidence>
<dbReference type="OrthoDB" id="10037534at2759"/>
<feature type="signal peptide" evidence="8">
    <location>
        <begin position="1"/>
        <end position="23"/>
    </location>
</feature>
<dbReference type="Pfam" id="PF00002">
    <property type="entry name" value="7tm_2"/>
    <property type="match status" value="1"/>
</dbReference>
<dbReference type="AlphaFoldDB" id="A0A8K0DC99"/>
<dbReference type="InterPro" id="IPR046338">
    <property type="entry name" value="GAIN_dom_sf"/>
</dbReference>
<keyword evidence="6" id="KW-0175">Coiled coil</keyword>
<feature type="transmembrane region" description="Helical" evidence="7">
    <location>
        <begin position="916"/>
        <end position="941"/>
    </location>
</feature>
<evidence type="ECO:0000313" key="11">
    <source>
        <dbReference type="EMBL" id="KAF2903575.1"/>
    </source>
</evidence>
<dbReference type="InterPro" id="IPR057244">
    <property type="entry name" value="GAIN_B"/>
</dbReference>
<evidence type="ECO:0000313" key="12">
    <source>
        <dbReference type="Proteomes" id="UP000801492"/>
    </source>
</evidence>
<dbReference type="Proteomes" id="UP000801492">
    <property type="component" value="Unassembled WGS sequence"/>
</dbReference>
<dbReference type="Gene3D" id="2.60.220.50">
    <property type="match status" value="1"/>
</dbReference>
<keyword evidence="5" id="KW-1015">Disulfide bond</keyword>
<feature type="transmembrane region" description="Helical" evidence="7">
    <location>
        <begin position="1143"/>
        <end position="1166"/>
    </location>
</feature>
<evidence type="ECO:0000256" key="4">
    <source>
        <dbReference type="ARBA" id="ARBA00023136"/>
    </source>
</evidence>
<dbReference type="InterPro" id="IPR053066">
    <property type="entry name" value="ADGR_G7"/>
</dbReference>
<feature type="transmembrane region" description="Helical" evidence="7">
    <location>
        <begin position="991"/>
        <end position="1013"/>
    </location>
</feature>
<evidence type="ECO:0000259" key="9">
    <source>
        <dbReference type="PROSITE" id="PS50221"/>
    </source>
</evidence>
<dbReference type="GO" id="GO:0016020">
    <property type="term" value="C:membrane"/>
    <property type="evidence" value="ECO:0007669"/>
    <property type="project" value="UniProtKB-SubCell"/>
</dbReference>
<dbReference type="PANTHER" id="PTHR47767:SF1">
    <property type="entry name" value="ADHESION G PROTEIN-COUPLED RECEPTOR G7"/>
    <property type="match status" value="1"/>
</dbReference>
<dbReference type="GO" id="GO:0007166">
    <property type="term" value="P:cell surface receptor signaling pathway"/>
    <property type="evidence" value="ECO:0007669"/>
    <property type="project" value="InterPro"/>
</dbReference>
<dbReference type="Pfam" id="PF01825">
    <property type="entry name" value="GPS"/>
    <property type="match status" value="1"/>
</dbReference>
<feature type="transmembrane region" description="Helical" evidence="7">
    <location>
        <begin position="1025"/>
        <end position="1047"/>
    </location>
</feature>
<keyword evidence="2 7" id="KW-0812">Transmembrane</keyword>
<feature type="coiled-coil region" evidence="6">
    <location>
        <begin position="637"/>
        <end position="664"/>
    </location>
</feature>
<keyword evidence="12" id="KW-1185">Reference proteome</keyword>
<dbReference type="InterPro" id="IPR000832">
    <property type="entry name" value="GPCR_2_secretin-like"/>
</dbReference>
<protein>
    <submittedName>
        <fullName evidence="11">Uncharacterized protein</fullName>
    </submittedName>
</protein>
<keyword evidence="8" id="KW-0732">Signal</keyword>
<proteinExistence type="predicted"/>
<dbReference type="GO" id="GO:0004930">
    <property type="term" value="F:G protein-coupled receptor activity"/>
    <property type="evidence" value="ECO:0007669"/>
    <property type="project" value="InterPro"/>
</dbReference>
<evidence type="ECO:0000256" key="7">
    <source>
        <dbReference type="SAM" id="Phobius"/>
    </source>
</evidence>
<evidence type="ECO:0000256" key="3">
    <source>
        <dbReference type="ARBA" id="ARBA00022989"/>
    </source>
</evidence>
<feature type="transmembrane region" description="Helical" evidence="7">
    <location>
        <begin position="953"/>
        <end position="971"/>
    </location>
</feature>
<keyword evidence="3 7" id="KW-1133">Transmembrane helix</keyword>
<dbReference type="PROSITE" id="PS50261">
    <property type="entry name" value="G_PROTEIN_RECEP_F2_4"/>
    <property type="match status" value="1"/>
</dbReference>
<keyword evidence="4 7" id="KW-0472">Membrane</keyword>
<reference evidence="11" key="1">
    <citation type="submission" date="2019-08" db="EMBL/GenBank/DDBJ databases">
        <title>The genome of the North American firefly Photinus pyralis.</title>
        <authorList>
            <consortium name="Photinus pyralis genome working group"/>
            <person name="Fallon T.R."/>
            <person name="Sander Lower S.E."/>
            <person name="Weng J.-K."/>
        </authorList>
    </citation>
    <scope>NUCLEOTIDE SEQUENCE</scope>
    <source>
        <strain evidence="11">TRF0915ILg1</strain>
        <tissue evidence="11">Whole body</tissue>
    </source>
</reference>
<evidence type="ECO:0000256" key="6">
    <source>
        <dbReference type="SAM" id="Coils"/>
    </source>
</evidence>
<dbReference type="CDD" id="cd15040">
    <property type="entry name" value="7tmB2_Adhesion"/>
    <property type="match status" value="1"/>
</dbReference>
<dbReference type="PROSITE" id="PS50221">
    <property type="entry name" value="GAIN_B"/>
    <property type="match status" value="1"/>
</dbReference>
<feature type="transmembrane region" description="Helical" evidence="7">
    <location>
        <begin position="1111"/>
        <end position="1131"/>
    </location>
</feature>
<feature type="domain" description="G-protein coupled receptors family 2 profile 2" evidence="10">
    <location>
        <begin position="917"/>
        <end position="1167"/>
    </location>
</feature>
<feature type="transmembrane region" description="Helical" evidence="7">
    <location>
        <begin position="1067"/>
        <end position="1090"/>
    </location>
</feature>
<gene>
    <name evidence="11" type="ORF">ILUMI_02610</name>
</gene>
<organism evidence="11 12">
    <name type="scientific">Ignelater luminosus</name>
    <name type="common">Cucubano</name>
    <name type="synonym">Pyrophorus luminosus</name>
    <dbReference type="NCBI Taxonomy" id="2038154"/>
    <lineage>
        <taxon>Eukaryota</taxon>
        <taxon>Metazoa</taxon>
        <taxon>Ecdysozoa</taxon>
        <taxon>Arthropoda</taxon>
        <taxon>Hexapoda</taxon>
        <taxon>Insecta</taxon>
        <taxon>Pterygota</taxon>
        <taxon>Neoptera</taxon>
        <taxon>Endopterygota</taxon>
        <taxon>Coleoptera</taxon>
        <taxon>Polyphaga</taxon>
        <taxon>Elateriformia</taxon>
        <taxon>Elateroidea</taxon>
        <taxon>Elateridae</taxon>
        <taxon>Agrypninae</taxon>
        <taxon>Pyrophorini</taxon>
        <taxon>Ignelater</taxon>
    </lineage>
</organism>
<comment type="caution">
    <text evidence="11">The sequence shown here is derived from an EMBL/GenBank/DDBJ whole genome shotgun (WGS) entry which is preliminary data.</text>
</comment>
<dbReference type="PANTHER" id="PTHR47767">
    <property type="entry name" value="ADHESION G PROTEIN-COUPLED RECEPTOR G7"/>
    <property type="match status" value="1"/>
</dbReference>
<evidence type="ECO:0000256" key="2">
    <source>
        <dbReference type="ARBA" id="ARBA00022692"/>
    </source>
</evidence>
<dbReference type="InterPro" id="IPR000203">
    <property type="entry name" value="GPS"/>
</dbReference>
<dbReference type="PRINTS" id="PR00249">
    <property type="entry name" value="GPCRSECRETIN"/>
</dbReference>
<dbReference type="EMBL" id="VTPC01000992">
    <property type="protein sequence ID" value="KAF2903575.1"/>
    <property type="molecule type" value="Genomic_DNA"/>
</dbReference>
<evidence type="ECO:0000259" key="10">
    <source>
        <dbReference type="PROSITE" id="PS50261"/>
    </source>
</evidence>
<dbReference type="Gene3D" id="1.20.1070.10">
    <property type="entry name" value="Rhodopsin 7-helix transmembrane proteins"/>
    <property type="match status" value="1"/>
</dbReference>
<sequence length="1187" mass="135558">MCSFIKDVIVIIFIVASLRPSKCSHKHCPTEHSTVNIHGKRRDVVWKTKSDSHYSVVLSDPPCLDINNNLVWRTCYGNVWMTPKDVCRNIEVNDLCPQNFIQEDERCIYITQPQTWERKCPYYGALFAEENYDRVWLPAKRILKYGEIEYILPGEKYGLEITDQDSVEIIEHGSDNNNRDCVINTKSGIQVTTCNALYPHVCSYKYNDFLYRCPNDCIPGGLGSNYCFCKISKNKKNLRRDEWCETLAVPKYSYERKILHKLAGDDTCWIGDLQENSIFVSNLGNLYLAINKREWSLHLNGELNCAICKVNAIAHQRVDLMLKFNSYSKKLFLNVYSPESLFRADDEDDVYCFTDATDKLKQRVEIKKTWDSDWDSHSGRRLKVYQLEISKDGPGYYWCEAFRLPDVQVVSSNMVLAYNKFEGHEYALRLIIYNYCRFSRKECEIPSVEFITRISKNLLSTRFFSKFVKAIRLFHIYNIDIVNRKIDVLLHLSTETKLSFISEYYAMKRNLDWLVARQALVVFFRSSEVCLPEVTDMGNINLNWKLTSIGVVTTPKEVCIRDNGIPVRRQCEGDFLYGSQWGKIDGSCSDNFQLSQKTELLHSIITSPSALSANLTKSISAITENTTDLTVLDLHYLAEALSKVSELNQNNEDFIDEVSEIIDNLMKISTNTLKKSQLLLNVTDEILDTFENMLLSINTNEDLFLLKKDNLVIQISKPFLNNITGLVLYGNDDTSFSDSEIEPLYANATFFELTDEDKLEVAVHVPEKLLNTVSQNMSAESRESFAIITTVFYTDNFFNTDVNETVNSVAGRVVSVSIPGYGEFLQTAIPIIFKSQNPHSSQDCAFWNYGTSSETHTGYWSTVGGDYLGHWNNTTLDFCSFTHLTNFALLIMTDEFSAIDGESVSYNLTTEVHDQVLTVISDIGCTLSLFGISGIFATSMVFQSWREKVGTRILIQLCITIFLQIIFLNIANIRTSTMKLSDGVCTAIGIFLHYIIISEFSWMLVAAILQFFRFVRVIGPMPNRIILKATLVGWGLPVIPTLIVCIVDYHSYSAGVQGICYPKGLSLYFGVLLPIALIVCANLVVFIAVIRNIFILRVETNGNNQILKRQICLAVLLFFLLGLPWIFGLFAEIMGNESIFSYIFIYLFCFTATLQGFVLFLFYVVLDASTRTLWFSLYRRTFTNSIC</sequence>
<feature type="chain" id="PRO_5035449079" evidence="8">
    <location>
        <begin position="24"/>
        <end position="1187"/>
    </location>
</feature>
<dbReference type="InterPro" id="IPR017981">
    <property type="entry name" value="GPCR_2-like_7TM"/>
</dbReference>